<proteinExistence type="predicted"/>
<evidence type="ECO:0000313" key="2">
    <source>
        <dbReference type="EMBL" id="TRW25186.1"/>
    </source>
</evidence>
<keyword evidence="1" id="KW-0812">Transmembrane</keyword>
<dbReference type="OrthoDB" id="9930021at2"/>
<feature type="transmembrane region" description="Helical" evidence="1">
    <location>
        <begin position="7"/>
        <end position="25"/>
    </location>
</feature>
<protein>
    <submittedName>
        <fullName evidence="2">Uncharacterized protein</fullName>
    </submittedName>
</protein>
<organism evidence="2 3">
    <name type="scientific">Flavobacterium zepuense</name>
    <dbReference type="NCBI Taxonomy" id="2593302"/>
    <lineage>
        <taxon>Bacteria</taxon>
        <taxon>Pseudomonadati</taxon>
        <taxon>Bacteroidota</taxon>
        <taxon>Flavobacteriia</taxon>
        <taxon>Flavobacteriales</taxon>
        <taxon>Flavobacteriaceae</taxon>
        <taxon>Flavobacterium</taxon>
    </lineage>
</organism>
<dbReference type="RefSeq" id="WP_143372768.1">
    <property type="nucleotide sequence ID" value="NZ_VJVZ01000004.1"/>
</dbReference>
<keyword evidence="3" id="KW-1185">Reference proteome</keyword>
<evidence type="ECO:0000256" key="1">
    <source>
        <dbReference type="SAM" id="Phobius"/>
    </source>
</evidence>
<keyword evidence="1" id="KW-0472">Membrane</keyword>
<dbReference type="AlphaFoldDB" id="A0A552V3Z5"/>
<accession>A0A552V3Z5</accession>
<keyword evidence="1" id="KW-1133">Transmembrane helix</keyword>
<feature type="transmembrane region" description="Helical" evidence="1">
    <location>
        <begin position="49"/>
        <end position="70"/>
    </location>
</feature>
<dbReference type="Proteomes" id="UP000320643">
    <property type="component" value="Unassembled WGS sequence"/>
</dbReference>
<comment type="caution">
    <text evidence="2">The sequence shown here is derived from an EMBL/GenBank/DDBJ whole genome shotgun (WGS) entry which is preliminary data.</text>
</comment>
<evidence type="ECO:0000313" key="3">
    <source>
        <dbReference type="Proteomes" id="UP000320643"/>
    </source>
</evidence>
<gene>
    <name evidence="2" type="ORF">FMM05_07725</name>
</gene>
<sequence length="98" mass="11392">MKLKTIHILYLLLIIVNIVSLYLIIDMSTYDEMVSYLSNGDEKFTNPKYSVMMFLITGVINLLFVSGNFMKALIFQKKVTFYNNRGATIQYKEAKKFS</sequence>
<reference evidence="2 3" key="1">
    <citation type="submission" date="2019-07" db="EMBL/GenBank/DDBJ databases">
        <title>Flavobacterium sp. nov., isolated from glacier ice.</title>
        <authorList>
            <person name="Liu Q."/>
            <person name="Xin Y.-H."/>
        </authorList>
    </citation>
    <scope>NUCLEOTIDE SEQUENCE [LARGE SCALE GENOMIC DNA]</scope>
    <source>
        <strain evidence="2 3">ZT4R6</strain>
    </source>
</reference>
<name>A0A552V3Z5_9FLAO</name>
<dbReference type="EMBL" id="VJVZ01000004">
    <property type="protein sequence ID" value="TRW25186.1"/>
    <property type="molecule type" value="Genomic_DNA"/>
</dbReference>